<protein>
    <recommendedName>
        <fullName evidence="6">Thioredoxin domain-containing protein</fullName>
    </recommendedName>
</protein>
<sequence>MKKWLYLSVICITSMSVFILGNIYNTNNQKTMDKKIAKLKKEKKTAYPEIYDYLDSITVDNFQSYSNENELVVYIGRPTCSDCNLFEPRLIDLIVEEKLEAKVKYLNVAKLRKDEKEWDNFKQLYNVNYTPTIAKFVEGELVSKIEWTPEKGISIDKVETWINQNVS</sequence>
<dbReference type="HOGENOM" id="CLU_121850_0_0_9"/>
<dbReference type="EMBL" id="AJAS01000015">
    <property type="protein sequence ID" value="EOH99254.1"/>
    <property type="molecule type" value="Genomic_DNA"/>
</dbReference>
<dbReference type="Pfam" id="PF20207">
    <property type="entry name" value="DUF6568"/>
    <property type="match status" value="1"/>
</dbReference>
<evidence type="ECO:0000313" key="5">
    <source>
        <dbReference type="Proteomes" id="UP000014157"/>
    </source>
</evidence>
<evidence type="ECO:0000313" key="3">
    <source>
        <dbReference type="EMBL" id="EOT72063.1"/>
    </source>
</evidence>
<evidence type="ECO:0000313" key="2">
    <source>
        <dbReference type="EMBL" id="EOH99254.1"/>
    </source>
</evidence>
<keyword evidence="1" id="KW-0472">Membrane</keyword>
<name>R2TGG9_9ENTE</name>
<evidence type="ECO:0000313" key="4">
    <source>
        <dbReference type="Proteomes" id="UP000013781"/>
    </source>
</evidence>
<dbReference type="InterPro" id="IPR036249">
    <property type="entry name" value="Thioredoxin-like_sf"/>
</dbReference>
<dbReference type="Proteomes" id="UP000013781">
    <property type="component" value="Unassembled WGS sequence"/>
</dbReference>
<dbReference type="STRING" id="155617.RV09_GL002720"/>
<dbReference type="RefSeq" id="WP_010765401.1">
    <property type="nucleotide sequence ID" value="NZ_ASWB01000002.1"/>
</dbReference>
<dbReference type="SUPFAM" id="SSF52833">
    <property type="entry name" value="Thioredoxin-like"/>
    <property type="match status" value="1"/>
</dbReference>
<evidence type="ECO:0000256" key="1">
    <source>
        <dbReference type="SAM" id="Phobius"/>
    </source>
</evidence>
<dbReference type="eggNOG" id="COG0526">
    <property type="taxonomic scope" value="Bacteria"/>
</dbReference>
<proteinExistence type="predicted"/>
<keyword evidence="1" id="KW-1133">Transmembrane helix</keyword>
<keyword evidence="5" id="KW-1185">Reference proteome</keyword>
<dbReference type="CDD" id="cd02947">
    <property type="entry name" value="TRX_family"/>
    <property type="match status" value="1"/>
</dbReference>
<accession>R2TGG9</accession>
<organism evidence="2 4">
    <name type="scientific">Enterococcus moraviensis ATCC BAA-383</name>
    <dbReference type="NCBI Taxonomy" id="1158609"/>
    <lineage>
        <taxon>Bacteria</taxon>
        <taxon>Bacillati</taxon>
        <taxon>Bacillota</taxon>
        <taxon>Bacilli</taxon>
        <taxon>Lactobacillales</taxon>
        <taxon>Enterococcaceae</taxon>
        <taxon>Enterococcus</taxon>
    </lineage>
</organism>
<dbReference type="PATRIC" id="fig|1158609.3.peg.1980"/>
<dbReference type="InterPro" id="IPR046698">
    <property type="entry name" value="PedC-like"/>
</dbReference>
<dbReference type="Gene3D" id="3.40.30.10">
    <property type="entry name" value="Glutaredoxin"/>
    <property type="match status" value="1"/>
</dbReference>
<dbReference type="Proteomes" id="UP000014157">
    <property type="component" value="Unassembled WGS sequence"/>
</dbReference>
<dbReference type="OrthoDB" id="9792987at2"/>
<gene>
    <name evidence="3" type="ORF">I586_01871</name>
    <name evidence="2" type="ORF">UAY_02031</name>
</gene>
<dbReference type="EMBL" id="ASWB01000002">
    <property type="protein sequence ID" value="EOT72063.1"/>
    <property type="molecule type" value="Genomic_DNA"/>
</dbReference>
<reference evidence="2 4" key="1">
    <citation type="submission" date="2013-02" db="EMBL/GenBank/DDBJ databases">
        <title>The Genome Sequence of Enterococcus moraviensis BAA-383.</title>
        <authorList>
            <consortium name="The Broad Institute Genome Sequencing Platform"/>
            <consortium name="The Broad Institute Genome Sequencing Center for Infectious Disease"/>
            <person name="Earl A.M."/>
            <person name="Gilmore M.S."/>
            <person name="Lebreton F."/>
            <person name="Walker B."/>
            <person name="Young S.K."/>
            <person name="Zeng Q."/>
            <person name="Gargeya S."/>
            <person name="Fitzgerald M."/>
            <person name="Haas B."/>
            <person name="Abouelleil A."/>
            <person name="Alvarado L."/>
            <person name="Arachchi H.M."/>
            <person name="Berlin A.M."/>
            <person name="Chapman S.B."/>
            <person name="Dewar J."/>
            <person name="Goldberg J."/>
            <person name="Griggs A."/>
            <person name="Gujja S."/>
            <person name="Hansen M."/>
            <person name="Howarth C."/>
            <person name="Imamovic A."/>
            <person name="Larimer J."/>
            <person name="McCowan C."/>
            <person name="Murphy C."/>
            <person name="Neiman D."/>
            <person name="Pearson M."/>
            <person name="Priest M."/>
            <person name="Roberts A."/>
            <person name="Saif S."/>
            <person name="Shea T."/>
            <person name="Sisk P."/>
            <person name="Sykes S."/>
            <person name="Wortman J."/>
            <person name="Nusbaum C."/>
            <person name="Birren B."/>
        </authorList>
    </citation>
    <scope>NUCLEOTIDE SEQUENCE [LARGE SCALE GENOMIC DNA]</scope>
    <source>
        <strain evidence="2 4">ATCC BAA-383</strain>
    </source>
</reference>
<feature type="transmembrane region" description="Helical" evidence="1">
    <location>
        <begin position="6"/>
        <end position="25"/>
    </location>
</feature>
<comment type="caution">
    <text evidence="2">The sequence shown here is derived from an EMBL/GenBank/DDBJ whole genome shotgun (WGS) entry which is preliminary data.</text>
</comment>
<keyword evidence="1" id="KW-0812">Transmembrane</keyword>
<reference evidence="3 5" key="2">
    <citation type="submission" date="2013-03" db="EMBL/GenBank/DDBJ databases">
        <title>The Genome Sequence of Enterococcus moraviensis BAA-383 (PacBio/Illumina hybrid assembly).</title>
        <authorList>
            <consortium name="The Broad Institute Genomics Platform"/>
            <consortium name="The Broad Institute Genome Sequencing Center for Infectious Disease"/>
            <person name="Earl A."/>
            <person name="Russ C."/>
            <person name="Gilmore M."/>
            <person name="Surin D."/>
            <person name="Walker B."/>
            <person name="Young S."/>
            <person name="Zeng Q."/>
            <person name="Gargeya S."/>
            <person name="Fitzgerald M."/>
            <person name="Haas B."/>
            <person name="Abouelleil A."/>
            <person name="Allen A.W."/>
            <person name="Alvarado L."/>
            <person name="Arachchi H.M."/>
            <person name="Berlin A.M."/>
            <person name="Chapman S.B."/>
            <person name="Gainer-Dewar J."/>
            <person name="Goldberg J."/>
            <person name="Griggs A."/>
            <person name="Gujja S."/>
            <person name="Hansen M."/>
            <person name="Howarth C."/>
            <person name="Imamovic A."/>
            <person name="Ireland A."/>
            <person name="Larimer J."/>
            <person name="McCowan C."/>
            <person name="Murphy C."/>
            <person name="Pearson M."/>
            <person name="Poon T.W."/>
            <person name="Priest M."/>
            <person name="Roberts A."/>
            <person name="Saif S."/>
            <person name="Shea T."/>
            <person name="Sisk P."/>
            <person name="Sykes S."/>
            <person name="Wortman J."/>
            <person name="Nusbaum C."/>
            <person name="Birren B."/>
        </authorList>
    </citation>
    <scope>NUCLEOTIDE SEQUENCE [LARGE SCALE GENOMIC DNA]</scope>
    <source>
        <strain evidence="3 5">ATCC BAA-383</strain>
    </source>
</reference>
<evidence type="ECO:0008006" key="6">
    <source>
        <dbReference type="Google" id="ProtNLM"/>
    </source>
</evidence>
<dbReference type="AlphaFoldDB" id="R2TGG9"/>